<comment type="caution">
    <text evidence="2">The sequence shown here is derived from an EMBL/GenBank/DDBJ whole genome shotgun (WGS) entry which is preliminary data.</text>
</comment>
<reference evidence="2 3" key="1">
    <citation type="submission" date="2022-04" db="EMBL/GenBank/DDBJ databases">
        <title>Positive selection, recombination, and allopatry shape intraspecific diversity of widespread and dominant cyanobacteria.</title>
        <authorList>
            <person name="Wei J."/>
            <person name="Shu W."/>
            <person name="Hu C."/>
        </authorList>
    </citation>
    <scope>NUCLEOTIDE SEQUENCE [LARGE SCALE GENOMIC DNA]</scope>
    <source>
        <strain evidence="2 3">GB2-A4</strain>
    </source>
</reference>
<feature type="transmembrane region" description="Helical" evidence="1">
    <location>
        <begin position="6"/>
        <end position="25"/>
    </location>
</feature>
<dbReference type="EMBL" id="JAMPKM010000072">
    <property type="protein sequence ID" value="MEP0821120.1"/>
    <property type="molecule type" value="Genomic_DNA"/>
</dbReference>
<organism evidence="2 3">
    <name type="scientific">Trichocoleus desertorum GB2-A4</name>
    <dbReference type="NCBI Taxonomy" id="2933944"/>
    <lineage>
        <taxon>Bacteria</taxon>
        <taxon>Bacillati</taxon>
        <taxon>Cyanobacteriota</taxon>
        <taxon>Cyanophyceae</taxon>
        <taxon>Leptolyngbyales</taxon>
        <taxon>Trichocoleusaceae</taxon>
        <taxon>Trichocoleus</taxon>
    </lineage>
</organism>
<keyword evidence="1" id="KW-1133">Transmembrane helix</keyword>
<sequence length="87" mass="9665">MNRIKVARWLIISAVIVVGIVEYNIREQNVKADYRRLASTSKAEEKQVLSQKEGDDKVGKHAPLFLSSPCLLPLSSNGDTFCLKSSC</sequence>
<dbReference type="Proteomes" id="UP001464891">
    <property type="component" value="Unassembled WGS sequence"/>
</dbReference>
<name>A0ABV0JJ85_9CYAN</name>
<proteinExistence type="predicted"/>
<evidence type="ECO:0000313" key="2">
    <source>
        <dbReference type="EMBL" id="MEP0821120.1"/>
    </source>
</evidence>
<gene>
    <name evidence="2" type="ORF">NC998_29180</name>
</gene>
<protein>
    <submittedName>
        <fullName evidence="2">Uncharacterized protein</fullName>
    </submittedName>
</protein>
<keyword evidence="1" id="KW-0812">Transmembrane</keyword>
<keyword evidence="3" id="KW-1185">Reference proteome</keyword>
<keyword evidence="1" id="KW-0472">Membrane</keyword>
<evidence type="ECO:0000256" key="1">
    <source>
        <dbReference type="SAM" id="Phobius"/>
    </source>
</evidence>
<dbReference type="RefSeq" id="WP_190435278.1">
    <property type="nucleotide sequence ID" value="NZ_JAMPKM010000072.1"/>
</dbReference>
<evidence type="ECO:0000313" key="3">
    <source>
        <dbReference type="Proteomes" id="UP001464891"/>
    </source>
</evidence>
<accession>A0ABV0JJ85</accession>